<dbReference type="InterPro" id="IPR002213">
    <property type="entry name" value="UDP_glucos_trans"/>
</dbReference>
<dbReference type="FunFam" id="3.40.50.2000:FF:000072">
    <property type="entry name" value="Glycosyl transferase"/>
    <property type="match status" value="1"/>
</dbReference>
<dbReference type="InterPro" id="IPR010610">
    <property type="entry name" value="EryCIII-like_C"/>
</dbReference>
<accession>W0A4P7</accession>
<keyword evidence="3" id="KW-1185">Reference proteome</keyword>
<evidence type="ECO:0000259" key="1">
    <source>
        <dbReference type="Pfam" id="PF06722"/>
    </source>
</evidence>
<dbReference type="GO" id="GO:0017000">
    <property type="term" value="P:antibiotic biosynthetic process"/>
    <property type="evidence" value="ECO:0007669"/>
    <property type="project" value="UniProtKB-ARBA"/>
</dbReference>
<reference evidence="2 3" key="1">
    <citation type="submission" date="2013-07" db="EMBL/GenBank/DDBJ databases">
        <title>Completed genome of Sphingomonas sanxanigenens NX02.</title>
        <authorList>
            <person name="Ma T."/>
            <person name="Huang H."/>
            <person name="Wu M."/>
            <person name="Li X."/>
            <person name="Li G."/>
        </authorList>
    </citation>
    <scope>NUCLEOTIDE SEQUENCE [LARGE SCALE GENOMIC DNA]</scope>
    <source>
        <strain evidence="2 3">NX02</strain>
    </source>
</reference>
<dbReference type="STRING" id="1123269.NX02_01075"/>
<evidence type="ECO:0000313" key="2">
    <source>
        <dbReference type="EMBL" id="AHE51981.1"/>
    </source>
</evidence>
<dbReference type="PANTHER" id="PTHR48050">
    <property type="entry name" value="STEROL 3-BETA-GLUCOSYLTRANSFERASE"/>
    <property type="match status" value="1"/>
</dbReference>
<dbReference type="Pfam" id="PF06722">
    <property type="entry name" value="EryCIII-like_C"/>
    <property type="match status" value="1"/>
</dbReference>
<feature type="domain" description="Erythromycin biosynthesis protein CIII-like C-terminal" evidence="1">
    <location>
        <begin position="267"/>
        <end position="400"/>
    </location>
</feature>
<dbReference type="EMBL" id="CP006644">
    <property type="protein sequence ID" value="AHE51981.1"/>
    <property type="molecule type" value="Genomic_DNA"/>
</dbReference>
<gene>
    <name evidence="2" type="ORF">NX02_01075</name>
</gene>
<dbReference type="Proteomes" id="UP000018851">
    <property type="component" value="Chromosome"/>
</dbReference>
<organism evidence="2 3">
    <name type="scientific">Sphingomonas sanxanigenens DSM 19645 = NX02</name>
    <dbReference type="NCBI Taxonomy" id="1123269"/>
    <lineage>
        <taxon>Bacteria</taxon>
        <taxon>Pseudomonadati</taxon>
        <taxon>Pseudomonadota</taxon>
        <taxon>Alphaproteobacteria</taxon>
        <taxon>Sphingomonadales</taxon>
        <taxon>Sphingomonadaceae</taxon>
        <taxon>Sphingomonas</taxon>
    </lineage>
</organism>
<dbReference type="PANTHER" id="PTHR48050:SF13">
    <property type="entry name" value="STEROL 3-BETA-GLUCOSYLTRANSFERASE UGT80A2"/>
    <property type="match status" value="1"/>
</dbReference>
<dbReference type="GO" id="GO:0016758">
    <property type="term" value="F:hexosyltransferase activity"/>
    <property type="evidence" value="ECO:0007669"/>
    <property type="project" value="UniProtKB-ARBA"/>
</dbReference>
<dbReference type="AlphaFoldDB" id="W0A4P7"/>
<sequence length="418" mass="44881">MRAAGHDVVGYAPSVFRRQIEASGLGFHPFPAAADVDLADMDRVFPERRTLKPGFPARKLAWERLFVERMEPEYAGLADLLEAFPADLIIAESMTFATLPLLARRRPHRPAIVHLGATFLQLGRPDHAPMFSGMRPAASDEERAAYARTFAEARAAWFDPIDAMINDVLVRHGCPRLPIPFYDAMVLLPDAFLQTGVPELELGRGPLPPSIRFIGANPPAPGIVPLPAWAKDLDDGRRIVLVTQGTVANADPGQLIVPTLAALADEPDVIVVATTGGRPIEALGPIPRNARVAPYLPYDWLMPKLSLLVTNGGYGTVTHALSMGIPIVQAGTTEDKREVAVRIDWTGAGIAIGSNAPTAEMVKEAARRVLTTPAYAAKAAQLADAFGQHDPRQVVPSIVEALVPNAAGANAARLEMSQ</sequence>
<name>W0A4P7_9SPHN</name>
<dbReference type="CDD" id="cd03784">
    <property type="entry name" value="GT1_Gtf-like"/>
    <property type="match status" value="1"/>
</dbReference>
<dbReference type="eggNOG" id="COG1819">
    <property type="taxonomic scope" value="Bacteria"/>
</dbReference>
<dbReference type="KEGG" id="ssan:NX02_01075"/>
<dbReference type="Gene3D" id="3.40.50.2000">
    <property type="entry name" value="Glycogen Phosphorylase B"/>
    <property type="match status" value="2"/>
</dbReference>
<evidence type="ECO:0000313" key="3">
    <source>
        <dbReference type="Proteomes" id="UP000018851"/>
    </source>
</evidence>
<dbReference type="InterPro" id="IPR050426">
    <property type="entry name" value="Glycosyltransferase_28"/>
</dbReference>
<protein>
    <recommendedName>
        <fullName evidence="1">Erythromycin biosynthesis protein CIII-like C-terminal domain-containing protein</fullName>
    </recommendedName>
</protein>
<dbReference type="PATRIC" id="fig|1123269.5.peg.215"/>
<proteinExistence type="predicted"/>
<dbReference type="GO" id="GO:0008194">
    <property type="term" value="F:UDP-glycosyltransferase activity"/>
    <property type="evidence" value="ECO:0007669"/>
    <property type="project" value="InterPro"/>
</dbReference>
<dbReference type="HOGENOM" id="CLU_000537_4_1_5"/>
<dbReference type="SUPFAM" id="SSF53756">
    <property type="entry name" value="UDP-Glycosyltransferase/glycogen phosphorylase"/>
    <property type="match status" value="1"/>
</dbReference>